<protein>
    <submittedName>
        <fullName evidence="1">Uncharacterized protein</fullName>
    </submittedName>
</protein>
<dbReference type="EMBL" id="AMZH03001098">
    <property type="protein sequence ID" value="RRT80631.1"/>
    <property type="molecule type" value="Genomic_DNA"/>
</dbReference>
<accession>A0A427AWM8</accession>
<reference evidence="1 2" key="1">
    <citation type="journal article" date="2014" name="Agronomy (Basel)">
        <title>A Draft Genome Sequence for Ensete ventricosum, the Drought-Tolerant Tree Against Hunger.</title>
        <authorList>
            <person name="Harrison J."/>
            <person name="Moore K.A."/>
            <person name="Paszkiewicz K."/>
            <person name="Jones T."/>
            <person name="Grant M."/>
            <person name="Ambacheew D."/>
            <person name="Muzemil S."/>
            <person name="Studholme D.J."/>
        </authorList>
    </citation>
    <scope>NUCLEOTIDE SEQUENCE [LARGE SCALE GENOMIC DNA]</scope>
</reference>
<dbReference type="Proteomes" id="UP000287651">
    <property type="component" value="Unassembled WGS sequence"/>
</dbReference>
<gene>
    <name evidence="1" type="ORF">B296_00023372</name>
</gene>
<organism evidence="1 2">
    <name type="scientific">Ensete ventricosum</name>
    <name type="common">Abyssinian banana</name>
    <name type="synonym">Musa ensete</name>
    <dbReference type="NCBI Taxonomy" id="4639"/>
    <lineage>
        <taxon>Eukaryota</taxon>
        <taxon>Viridiplantae</taxon>
        <taxon>Streptophyta</taxon>
        <taxon>Embryophyta</taxon>
        <taxon>Tracheophyta</taxon>
        <taxon>Spermatophyta</taxon>
        <taxon>Magnoliopsida</taxon>
        <taxon>Liliopsida</taxon>
        <taxon>Zingiberales</taxon>
        <taxon>Musaceae</taxon>
        <taxon>Ensete</taxon>
    </lineage>
</organism>
<evidence type="ECO:0000313" key="2">
    <source>
        <dbReference type="Proteomes" id="UP000287651"/>
    </source>
</evidence>
<comment type="caution">
    <text evidence="1">The sequence shown here is derived from an EMBL/GenBank/DDBJ whole genome shotgun (WGS) entry which is preliminary data.</text>
</comment>
<evidence type="ECO:0000313" key="1">
    <source>
        <dbReference type="EMBL" id="RRT80631.1"/>
    </source>
</evidence>
<proteinExistence type="predicted"/>
<dbReference type="AlphaFoldDB" id="A0A427AWM8"/>
<name>A0A427AWM8_ENSVE</name>
<sequence>MKSFTRSGHEELHGTITGRASARFDTLCFTFEFKSFHGCNPVLSLLNLKEEDLNQSIGAFARHGWISCYYTLYYDLLSCVCDVKDRYIFSALQKMGTQTQNHRRLLIRSIPFRPLCYGAIYVVECEAEH</sequence>